<dbReference type="InterPro" id="IPR048374">
    <property type="entry name" value="YuA_Gp49-like"/>
</dbReference>
<evidence type="ECO:0000313" key="2">
    <source>
        <dbReference type="Proteomes" id="UP000030226"/>
    </source>
</evidence>
<accession>A0A0A1IX06</accession>
<dbReference type="Gene3D" id="3.30.300.260">
    <property type="match status" value="1"/>
</dbReference>
<gene>
    <name evidence="1" type="primary">ORF43</name>
</gene>
<organism evidence="1 2">
    <name type="scientific">Pseudomonas phage vB_PaeS_PAO1_Ab18</name>
    <dbReference type="NCBI Taxonomy" id="1548905"/>
    <lineage>
        <taxon>Viruses</taxon>
        <taxon>Duplodnaviria</taxon>
        <taxon>Heunggongvirae</taxon>
        <taxon>Uroviricota</taxon>
        <taxon>Caudoviricetes</taxon>
        <taxon>Mesyanzhinovviridae</taxon>
        <taxon>Bradleyvirinae</taxon>
        <taxon>Abidjanvirus</taxon>
        <taxon>Abidjanvirus Ab18</taxon>
        <taxon>Pseudomonas virus Ab18</taxon>
    </lineage>
</organism>
<dbReference type="OrthoDB" id="19606at10239"/>
<dbReference type="Proteomes" id="UP000030226">
    <property type="component" value="Segment"/>
</dbReference>
<dbReference type="RefSeq" id="YP_009125146.1">
    <property type="nucleotide sequence ID" value="NC_026594.1"/>
</dbReference>
<protein>
    <submittedName>
        <fullName evidence="1">Uncharacterized protein</fullName>
    </submittedName>
</protein>
<name>A0A0A1IX06_9CAUD</name>
<dbReference type="EMBL" id="LN610577">
    <property type="protein sequence ID" value="CEF89682.1"/>
    <property type="molecule type" value="Genomic_DNA"/>
</dbReference>
<evidence type="ECO:0000313" key="1">
    <source>
        <dbReference type="EMBL" id="CEF89682.1"/>
    </source>
</evidence>
<dbReference type="GeneID" id="23680028"/>
<dbReference type="Pfam" id="PF20788">
    <property type="entry name" value="YuA_Gp49"/>
    <property type="match status" value="1"/>
</dbReference>
<keyword evidence="2" id="KW-1185">Reference proteome</keyword>
<dbReference type="KEGG" id="vg:23680028"/>
<reference evidence="1 2" key="1">
    <citation type="journal article" date="2015" name="PLoS ONE">
        <title>Investigation of a Large Collection of Pseudomonas aeruginosa Bacteriophages Collected from a Single Environmental Source in Abidjan, Cote d'Ivoire.</title>
        <authorList>
            <person name="Essoh C."/>
            <person name="Latino L."/>
            <person name="Midoux C."/>
            <person name="Blouin Y."/>
            <person name="Loukou G."/>
            <person name="Nguetta S.P."/>
            <person name="Lathro S."/>
            <person name="Cablanmian A."/>
            <person name="Kouassi A.K."/>
            <person name="Vergnaud G."/>
            <person name="Pourcel C."/>
        </authorList>
    </citation>
    <scope>NUCLEOTIDE SEQUENCE [LARGE SCALE GENOMIC DNA]</scope>
    <source>
        <strain evidence="1">Ab18</strain>
    </source>
</reference>
<proteinExistence type="predicted"/>
<sequence>MKTAIDELETRVCGIPCIVAVLSWERYVPAKTYGPPEDCYPEEGGCGEWELRDRRGRPAPWLERKLDDKERQRIDELVFEHMETPRDDY</sequence>